<feature type="transmembrane region" description="Helical" evidence="1">
    <location>
        <begin position="121"/>
        <end position="139"/>
    </location>
</feature>
<accession>X1GQ12</accession>
<keyword evidence="1" id="KW-1133">Transmembrane helix</keyword>
<proteinExistence type="predicted"/>
<name>X1GQ12_9ZZZZ</name>
<evidence type="ECO:0000256" key="1">
    <source>
        <dbReference type="SAM" id="Phobius"/>
    </source>
</evidence>
<keyword evidence="1" id="KW-0812">Transmembrane</keyword>
<comment type="caution">
    <text evidence="2">The sequence shown here is derived from an EMBL/GenBank/DDBJ whole genome shotgun (WGS) entry which is preliminary data.</text>
</comment>
<feature type="transmembrane region" description="Helical" evidence="1">
    <location>
        <begin position="6"/>
        <end position="27"/>
    </location>
</feature>
<organism evidence="2">
    <name type="scientific">marine sediment metagenome</name>
    <dbReference type="NCBI Taxonomy" id="412755"/>
    <lineage>
        <taxon>unclassified sequences</taxon>
        <taxon>metagenomes</taxon>
        <taxon>ecological metagenomes</taxon>
    </lineage>
</organism>
<reference evidence="2" key="1">
    <citation type="journal article" date="2014" name="Front. Microbiol.">
        <title>High frequency of phylogenetically diverse reductive dehalogenase-homologous genes in deep subseafloor sedimentary metagenomes.</title>
        <authorList>
            <person name="Kawai M."/>
            <person name="Futagami T."/>
            <person name="Toyoda A."/>
            <person name="Takaki Y."/>
            <person name="Nishi S."/>
            <person name="Hori S."/>
            <person name="Arai W."/>
            <person name="Tsubouchi T."/>
            <person name="Morono Y."/>
            <person name="Uchiyama I."/>
            <person name="Ito T."/>
            <person name="Fujiyama A."/>
            <person name="Inagaki F."/>
            <person name="Takami H."/>
        </authorList>
    </citation>
    <scope>NUCLEOTIDE SEQUENCE</scope>
    <source>
        <strain evidence="2">Expedition CK06-06</strain>
    </source>
</reference>
<feature type="non-terminal residue" evidence="2">
    <location>
        <position position="189"/>
    </location>
</feature>
<dbReference type="EMBL" id="BARU01007978">
    <property type="protein sequence ID" value="GAH35088.1"/>
    <property type="molecule type" value="Genomic_DNA"/>
</dbReference>
<gene>
    <name evidence="2" type="ORF">S03H2_15677</name>
</gene>
<evidence type="ECO:0000313" key="2">
    <source>
        <dbReference type="EMBL" id="GAH35088.1"/>
    </source>
</evidence>
<sequence length="189" mass="20696">MISVAVTLLVPILSAALGVIALVVGDWRQRRTQAGRRKLALEDASRQVSFAAEWWNARKALADSPQAEQDATTRAVAWLEAASARAQESNPPPEDEEPAVTLSRLLLLYPLQSRAARVLRGAYYICLGLVPIMVGFLILDILDRPAGVPEYFKADLVIAAVLVLLAIGIRLWAQRVENARPEGQKRHGV</sequence>
<dbReference type="AlphaFoldDB" id="X1GQ12"/>
<feature type="transmembrane region" description="Helical" evidence="1">
    <location>
        <begin position="151"/>
        <end position="173"/>
    </location>
</feature>
<keyword evidence="1" id="KW-0472">Membrane</keyword>
<protein>
    <submittedName>
        <fullName evidence="2">Uncharacterized protein</fullName>
    </submittedName>
</protein>